<dbReference type="InterPro" id="IPR005598">
    <property type="entry name" value="ATP_synth_I"/>
</dbReference>
<sequence length="128" mass="14083">MNNKLTKAGRKIAFSQILFTTCIVIVITLIIYFILGASYAISALGGGLVAIVPNIVFALKAFQYAGAQSSKKVVESFFSGVKLKMVLTALLFALAFKFLVLLPIPFFVTFCLVMVMPLITPLFLKKYY</sequence>
<comment type="subcellular location">
    <subcellularLocation>
        <location evidence="1">Cell membrane</location>
        <topology evidence="1">Multi-pass membrane protein</topology>
    </subcellularLocation>
</comment>
<protein>
    <submittedName>
        <fullName evidence="7">ATP synthase subunit I</fullName>
    </submittedName>
</protein>
<comment type="caution">
    <text evidence="7">The sequence shown here is derived from an EMBL/GenBank/DDBJ whole genome shotgun (WGS) entry which is preliminary data.</text>
</comment>
<evidence type="ECO:0000256" key="2">
    <source>
        <dbReference type="ARBA" id="ARBA00022475"/>
    </source>
</evidence>
<evidence type="ECO:0000313" key="8">
    <source>
        <dbReference type="Proteomes" id="UP001139646"/>
    </source>
</evidence>
<evidence type="ECO:0000256" key="6">
    <source>
        <dbReference type="SAM" id="Phobius"/>
    </source>
</evidence>
<name>A0ABS9WWS6_9GAMM</name>
<dbReference type="Proteomes" id="UP001139646">
    <property type="component" value="Unassembled WGS sequence"/>
</dbReference>
<evidence type="ECO:0000256" key="1">
    <source>
        <dbReference type="ARBA" id="ARBA00004651"/>
    </source>
</evidence>
<dbReference type="EMBL" id="JAKKSL010000001">
    <property type="protein sequence ID" value="MCI2282321.1"/>
    <property type="molecule type" value="Genomic_DNA"/>
</dbReference>
<evidence type="ECO:0000313" key="7">
    <source>
        <dbReference type="EMBL" id="MCI2282321.1"/>
    </source>
</evidence>
<evidence type="ECO:0000256" key="3">
    <source>
        <dbReference type="ARBA" id="ARBA00022692"/>
    </source>
</evidence>
<proteinExistence type="predicted"/>
<organism evidence="7 8">
    <name type="scientific">Colwellia maritima</name>
    <dbReference type="NCBI Taxonomy" id="2912588"/>
    <lineage>
        <taxon>Bacteria</taxon>
        <taxon>Pseudomonadati</taxon>
        <taxon>Pseudomonadota</taxon>
        <taxon>Gammaproteobacteria</taxon>
        <taxon>Alteromonadales</taxon>
        <taxon>Colwelliaceae</taxon>
        <taxon>Colwellia</taxon>
    </lineage>
</organism>
<keyword evidence="5 6" id="KW-0472">Membrane</keyword>
<evidence type="ECO:0000256" key="5">
    <source>
        <dbReference type="ARBA" id="ARBA00023136"/>
    </source>
</evidence>
<dbReference type="Pfam" id="PF03899">
    <property type="entry name" value="ATP-synt_I"/>
    <property type="match status" value="1"/>
</dbReference>
<keyword evidence="4 6" id="KW-1133">Transmembrane helix</keyword>
<feature type="transmembrane region" description="Helical" evidence="6">
    <location>
        <begin position="106"/>
        <end position="124"/>
    </location>
</feature>
<feature type="transmembrane region" description="Helical" evidence="6">
    <location>
        <begin position="83"/>
        <end position="100"/>
    </location>
</feature>
<dbReference type="RefSeq" id="WP_242282954.1">
    <property type="nucleotide sequence ID" value="NZ_JAKKSL010000001.1"/>
</dbReference>
<reference evidence="7" key="1">
    <citation type="submission" date="2022-01" db="EMBL/GenBank/DDBJ databases">
        <title>Colwellia maritima, isolated from seawater.</title>
        <authorList>
            <person name="Kristyanto S."/>
            <person name="Jung J."/>
            <person name="Jeon C.O."/>
        </authorList>
    </citation>
    <scope>NUCLEOTIDE SEQUENCE</scope>
    <source>
        <strain evidence="7">MSW7</strain>
    </source>
</reference>
<evidence type="ECO:0000256" key="4">
    <source>
        <dbReference type="ARBA" id="ARBA00022989"/>
    </source>
</evidence>
<feature type="transmembrane region" description="Helical" evidence="6">
    <location>
        <begin position="41"/>
        <end position="62"/>
    </location>
</feature>
<keyword evidence="3 6" id="KW-0812">Transmembrane</keyword>
<gene>
    <name evidence="7" type="ORF">L3081_01580</name>
</gene>
<accession>A0ABS9WWS6</accession>
<feature type="transmembrane region" description="Helical" evidence="6">
    <location>
        <begin position="12"/>
        <end position="35"/>
    </location>
</feature>
<keyword evidence="2" id="KW-1003">Cell membrane</keyword>
<keyword evidence="8" id="KW-1185">Reference proteome</keyword>